<feature type="transmembrane region" description="Helical" evidence="1">
    <location>
        <begin position="645"/>
        <end position="664"/>
    </location>
</feature>
<feature type="transmembrane region" description="Helical" evidence="1">
    <location>
        <begin position="383"/>
        <end position="405"/>
    </location>
</feature>
<name>A0A7G9SP50_9GAMM</name>
<dbReference type="PANTHER" id="PTHR33406:SF13">
    <property type="entry name" value="MEMBRANE PROTEIN YDFJ"/>
    <property type="match status" value="1"/>
</dbReference>
<dbReference type="KEGG" id="tcn:H9L16_13290"/>
<dbReference type="Gene3D" id="1.20.1640.10">
    <property type="entry name" value="Multidrug efflux transporter AcrB transmembrane domain"/>
    <property type="match status" value="2"/>
</dbReference>
<keyword evidence="1" id="KW-0812">Transmembrane</keyword>
<feature type="transmembrane region" description="Helical" evidence="1">
    <location>
        <begin position="20"/>
        <end position="38"/>
    </location>
</feature>
<feature type="transmembrane region" description="Helical" evidence="1">
    <location>
        <begin position="433"/>
        <end position="450"/>
    </location>
</feature>
<feature type="transmembrane region" description="Helical" evidence="1">
    <location>
        <begin position="671"/>
        <end position="689"/>
    </location>
</feature>
<evidence type="ECO:0000313" key="3">
    <source>
        <dbReference type="Proteomes" id="UP000515804"/>
    </source>
</evidence>
<sequence length="793" mass="84402">MTEAAASPASAGSRAWRWLAWAWLLVVLALGLQQVVFWRAPAIDTDIMALLPGATEDARLAAANQRLAEAVTGDVVVLLYARDWPSTHAAAKAFSTVVIASKTLRVVGADDADALSKAVAFHAPHRQGLLTPTQREWLRSATPDAITDMAMARLYSPVGGGLGRWQDDPLGLWPAWWQARAGQGMQLRDGVVAVRDASGRDWALLRFQSAQPAFRLDGDAPLQTTLDAASRDARKAAGGSLEVLRGGVPLHAEAAASRAAFEVNTIGLGSLFAVLLLVWLAFRSLRPIALVGASLLVGLAAAIAVTSWTFGQVHLITLVFGASLAGVAEDYGIHYFACRQGHPEVPPRSMMRRLLPALALALLTSVLAYMALGIAPFPGLRQMAVFATTALTATFITAVLWFPWLDTGTPRHSRFAACIAGSLAHWPRLRPNLVGGALALVVVCFIGGGLQRLQTSDDLRGLQASPPELLRDEIAIGKLLGLPSPAQYFLVEGEDAQVVLRAEERLTTALQQQVDAGRLQGWRAVSDSLPSLQRQQADRDLVIPAEALARTRVAAMLGEPSPAATAAAVASLQVEEGLRQPLSAPLRPLWLGDVDGRHASIVMLQGLKPAHLVAVAVAANGIEGVRWIDRTSTFSTLLHHYRLQMGWLLLAGYIAVGLALLARFRRNAWRAWVPTVLAALLSLAALGWLGVPLQLFGVLAQLLLLGLGVDYGIFLLEHEGDGASWLAVCLGAASTLLAFGLLSLSATPALHGFGLTLLFGIGLVWLLSPFFRPHARPPASAPAIAKASIIETP</sequence>
<evidence type="ECO:0000256" key="1">
    <source>
        <dbReference type="SAM" id="Phobius"/>
    </source>
</evidence>
<proteinExistence type="predicted"/>
<keyword evidence="1" id="KW-0472">Membrane</keyword>
<gene>
    <name evidence="2" type="ORF">H9L16_13290</name>
</gene>
<dbReference type="EMBL" id="CP060719">
    <property type="protein sequence ID" value="QNN69625.1"/>
    <property type="molecule type" value="Genomic_DNA"/>
</dbReference>
<feature type="transmembrane region" description="Helical" evidence="1">
    <location>
        <begin position="723"/>
        <end position="743"/>
    </location>
</feature>
<keyword evidence="1" id="KW-1133">Transmembrane helix</keyword>
<reference evidence="2 3" key="1">
    <citation type="submission" date="2020-08" db="EMBL/GenBank/DDBJ databases">
        <title>Genome sequence of Thermomonas carbonis KCTC 42013T.</title>
        <authorList>
            <person name="Hyun D.-W."/>
            <person name="Bae J.-W."/>
        </authorList>
    </citation>
    <scope>NUCLEOTIDE SEQUENCE [LARGE SCALE GENOMIC DNA]</scope>
    <source>
        <strain evidence="2 3">KCTC 42013</strain>
    </source>
</reference>
<feature type="transmembrane region" description="Helical" evidence="1">
    <location>
        <begin position="695"/>
        <end position="716"/>
    </location>
</feature>
<evidence type="ECO:0000313" key="2">
    <source>
        <dbReference type="EMBL" id="QNN69625.1"/>
    </source>
</evidence>
<keyword evidence="3" id="KW-1185">Reference proteome</keyword>
<evidence type="ECO:0008006" key="4">
    <source>
        <dbReference type="Google" id="ProtNLM"/>
    </source>
</evidence>
<dbReference type="SUPFAM" id="SSF82866">
    <property type="entry name" value="Multidrug efflux transporter AcrB transmembrane domain"/>
    <property type="match status" value="2"/>
</dbReference>
<feature type="transmembrane region" description="Helical" evidence="1">
    <location>
        <begin position="288"/>
        <end position="310"/>
    </location>
</feature>
<dbReference type="GO" id="GO:0005886">
    <property type="term" value="C:plasma membrane"/>
    <property type="evidence" value="ECO:0007669"/>
    <property type="project" value="TreeGrafter"/>
</dbReference>
<dbReference type="AlphaFoldDB" id="A0A7G9SP50"/>
<accession>A0A7G9SP50</accession>
<dbReference type="RefSeq" id="WP_187552143.1">
    <property type="nucleotide sequence ID" value="NZ_BMZL01000001.1"/>
</dbReference>
<protein>
    <recommendedName>
        <fullName evidence="4">MMPL family transporter</fullName>
    </recommendedName>
</protein>
<feature type="transmembrane region" description="Helical" evidence="1">
    <location>
        <begin position="354"/>
        <end position="377"/>
    </location>
</feature>
<dbReference type="PANTHER" id="PTHR33406">
    <property type="entry name" value="MEMBRANE PROTEIN MJ1562-RELATED"/>
    <property type="match status" value="1"/>
</dbReference>
<feature type="transmembrane region" description="Helical" evidence="1">
    <location>
        <begin position="749"/>
        <end position="767"/>
    </location>
</feature>
<organism evidence="2 3">
    <name type="scientific">Thermomonas carbonis</name>
    <dbReference type="NCBI Taxonomy" id="1463158"/>
    <lineage>
        <taxon>Bacteria</taxon>
        <taxon>Pseudomonadati</taxon>
        <taxon>Pseudomonadota</taxon>
        <taxon>Gammaproteobacteria</taxon>
        <taxon>Lysobacterales</taxon>
        <taxon>Lysobacteraceae</taxon>
        <taxon>Thermomonas</taxon>
    </lineage>
</organism>
<feature type="transmembrane region" description="Helical" evidence="1">
    <location>
        <begin position="263"/>
        <end position="282"/>
    </location>
</feature>
<dbReference type="Proteomes" id="UP000515804">
    <property type="component" value="Chromosome"/>
</dbReference>
<dbReference type="InterPro" id="IPR050545">
    <property type="entry name" value="Mycobact_MmpL"/>
</dbReference>